<evidence type="ECO:0000313" key="1">
    <source>
        <dbReference type="EMBL" id="KAL3784097.1"/>
    </source>
</evidence>
<name>A0ABD3P935_9STRA</name>
<organism evidence="1 2">
    <name type="scientific">Stephanodiscus triporus</name>
    <dbReference type="NCBI Taxonomy" id="2934178"/>
    <lineage>
        <taxon>Eukaryota</taxon>
        <taxon>Sar</taxon>
        <taxon>Stramenopiles</taxon>
        <taxon>Ochrophyta</taxon>
        <taxon>Bacillariophyta</taxon>
        <taxon>Coscinodiscophyceae</taxon>
        <taxon>Thalassiosirophycidae</taxon>
        <taxon>Stephanodiscales</taxon>
        <taxon>Stephanodiscaceae</taxon>
        <taxon>Stephanodiscus</taxon>
    </lineage>
</organism>
<gene>
    <name evidence="1" type="ORF">ACHAW5_008090</name>
</gene>
<comment type="caution">
    <text evidence="1">The sequence shown here is derived from an EMBL/GenBank/DDBJ whole genome shotgun (WGS) entry which is preliminary data.</text>
</comment>
<sequence length="64" mass="7673">MAPSKLRMMQTSYQDFPPDIFCVRVHAKKRKQREQTFWIAKRNKTAMQRHLKEAAELRKNRAGI</sequence>
<reference evidence="1 2" key="1">
    <citation type="submission" date="2024-10" db="EMBL/GenBank/DDBJ databases">
        <title>Updated reference genomes for cyclostephanoid diatoms.</title>
        <authorList>
            <person name="Roberts W.R."/>
            <person name="Alverson A.J."/>
        </authorList>
    </citation>
    <scope>NUCLEOTIDE SEQUENCE [LARGE SCALE GENOMIC DNA]</scope>
    <source>
        <strain evidence="1 2">AJA276-08</strain>
    </source>
</reference>
<dbReference type="AlphaFoldDB" id="A0ABD3P935"/>
<protein>
    <submittedName>
        <fullName evidence="1">Uncharacterized protein</fullName>
    </submittedName>
</protein>
<accession>A0ABD3P935</accession>
<proteinExistence type="predicted"/>
<dbReference type="Proteomes" id="UP001530315">
    <property type="component" value="Unassembled WGS sequence"/>
</dbReference>
<keyword evidence="2" id="KW-1185">Reference proteome</keyword>
<dbReference type="EMBL" id="JALLAZ020000941">
    <property type="protein sequence ID" value="KAL3784097.1"/>
    <property type="molecule type" value="Genomic_DNA"/>
</dbReference>
<evidence type="ECO:0000313" key="2">
    <source>
        <dbReference type="Proteomes" id="UP001530315"/>
    </source>
</evidence>